<dbReference type="EMBL" id="FODE01000002">
    <property type="protein sequence ID" value="SEN18559.1"/>
    <property type="molecule type" value="Genomic_DNA"/>
</dbReference>
<evidence type="ECO:0000313" key="2">
    <source>
        <dbReference type="Proteomes" id="UP000199054"/>
    </source>
</evidence>
<dbReference type="RefSeq" id="WP_090610297.1">
    <property type="nucleotide sequence ID" value="NZ_CP067127.1"/>
</dbReference>
<proteinExistence type="predicted"/>
<evidence type="ECO:0000313" key="1">
    <source>
        <dbReference type="EMBL" id="SEN18559.1"/>
    </source>
</evidence>
<dbReference type="OrthoDB" id="9553500at2"/>
<reference evidence="1 2" key="1">
    <citation type="submission" date="2016-10" db="EMBL/GenBank/DDBJ databases">
        <authorList>
            <person name="de Groot N.N."/>
        </authorList>
    </citation>
    <scope>NUCLEOTIDE SEQUENCE [LARGE SCALE GENOMIC DNA]</scope>
    <source>
        <strain evidence="1 2">DSM 8512</strain>
    </source>
</reference>
<dbReference type="Proteomes" id="UP000199054">
    <property type="component" value="Unassembled WGS sequence"/>
</dbReference>
<protein>
    <submittedName>
        <fullName evidence="1">Uncharacterized protein</fullName>
    </submittedName>
</protein>
<sequence length="157" mass="17145">MKTPGNASYADWARHFGKSTLDPGLVAEFRAAGLTKVPVIRRDDVHESEDIGALTVNVMDPSLFGNKGRLGQGVGILAGIAIHLGDYGDLGYAGPLPFSVDRGDTRKSLRKKLGRPDDSDDDECWDEWIIDGLEVTAMYSDDFADIMTLTVFLPEEE</sequence>
<keyword evidence="2" id="KW-1185">Reference proteome</keyword>
<gene>
    <name evidence="1" type="ORF">SAMN04489859_100266</name>
</gene>
<accession>A0A1H8EGC9</accession>
<organism evidence="1 2">
    <name type="scientific">Paracoccus alcaliphilus</name>
    <dbReference type="NCBI Taxonomy" id="34002"/>
    <lineage>
        <taxon>Bacteria</taxon>
        <taxon>Pseudomonadati</taxon>
        <taxon>Pseudomonadota</taxon>
        <taxon>Alphaproteobacteria</taxon>
        <taxon>Rhodobacterales</taxon>
        <taxon>Paracoccaceae</taxon>
        <taxon>Paracoccus</taxon>
    </lineage>
</organism>
<name>A0A1H8EGC9_9RHOB</name>
<dbReference type="STRING" id="34002.SAMN04489859_100266"/>
<dbReference type="AlphaFoldDB" id="A0A1H8EGC9"/>